<reference evidence="11" key="1">
    <citation type="submission" date="2021-02" db="EMBL/GenBank/DDBJ databases">
        <authorList>
            <person name="Dougan E. K."/>
            <person name="Rhodes N."/>
            <person name="Thang M."/>
            <person name="Chan C."/>
        </authorList>
    </citation>
    <scope>NUCLEOTIDE SEQUENCE</scope>
</reference>
<evidence type="ECO:0000313" key="12">
    <source>
        <dbReference type="Proteomes" id="UP000604046"/>
    </source>
</evidence>
<evidence type="ECO:0000256" key="2">
    <source>
        <dbReference type="ARBA" id="ARBA00006375"/>
    </source>
</evidence>
<dbReference type="GO" id="GO:0071913">
    <property type="term" value="F:citrate secondary active transmembrane transporter activity"/>
    <property type="evidence" value="ECO:0007669"/>
    <property type="project" value="TreeGrafter"/>
</dbReference>
<keyword evidence="3 10" id="KW-0813">Transport</keyword>
<keyword evidence="4 9" id="KW-0812">Transmembrane</keyword>
<keyword evidence="8 9" id="KW-0472">Membrane</keyword>
<proteinExistence type="inferred from homology"/>
<dbReference type="Pfam" id="PF00153">
    <property type="entry name" value="Mito_carr"/>
    <property type="match status" value="2"/>
</dbReference>
<comment type="caution">
    <text evidence="11">The sequence shown here is derived from an EMBL/GenBank/DDBJ whole genome shotgun (WGS) entry which is preliminary data.</text>
</comment>
<organism evidence="11 12">
    <name type="scientific">Symbiodinium natans</name>
    <dbReference type="NCBI Taxonomy" id="878477"/>
    <lineage>
        <taxon>Eukaryota</taxon>
        <taxon>Sar</taxon>
        <taxon>Alveolata</taxon>
        <taxon>Dinophyceae</taxon>
        <taxon>Suessiales</taxon>
        <taxon>Symbiodiniaceae</taxon>
        <taxon>Symbiodinium</taxon>
    </lineage>
</organism>
<feature type="repeat" description="Solcar" evidence="9">
    <location>
        <begin position="107"/>
        <end position="193"/>
    </location>
</feature>
<keyword evidence="12" id="KW-1185">Reference proteome</keyword>
<dbReference type="PANTHER" id="PTHR45788">
    <property type="entry name" value="SUCCINATE/FUMARATE MITOCHONDRIAL TRANSPORTER-RELATED"/>
    <property type="match status" value="1"/>
</dbReference>
<comment type="subcellular location">
    <subcellularLocation>
        <location evidence="1">Mitochondrion membrane</location>
        <topology evidence="1">Multi-pass membrane protein</topology>
    </subcellularLocation>
</comment>
<keyword evidence="7" id="KW-0496">Mitochondrion</keyword>
<sequence>MGLKKNENDGPICTFVKGGLTGFIEAIICYPTEFVKTQLQLQSKTNPEYTGMLDCAKKTVGKHGPMGLYAGALPLILGSSGKQAARWTGYETMANALKDDQGKLTIPKRMLAGACGGISEAIFAVTPIETLKTRVTDDMRRGTGNYTGSFDALTKILKSEGGRVFACWGHAGTGNLVAFLDMFTETEPSEADVENDASLGQIFSSPTSEEVFLPPSLCPTSPPPSMFLSTKDACYQAPQLELSDWSTALFVVATSRVHDGCLEPLMELEEQFYNQLQEKETRGNVFYRWHFSSDLQTQKVTELYRDFEGFATHMQACHDLFVAAESLRTCLSVEVFGNSDTLQRMERWGLPIRKYCARDVCVSRMFQEEGTPVGELKTTVEELNRTFPCKQGGRVFACWGHAGTGNLVAFLDMFTETEPSEADVENDASLGQIFSSPTSEEVFLPPSLCPTSPPPSMFLSTKDACYQAPQLELSDWSTALFVVATSRVHDGCLEPLMELEEQFYNQLQEKETRGNVFYRWHFSSDLQTQKVTELYRDFEGFATHMQACHDLFVAAESLRTCLSVEVFGNSDTLQRMERWGLPIRKYCARDVCVSRM</sequence>
<feature type="repeat" description="Solcar" evidence="9">
    <location>
        <begin position="9"/>
        <end position="96"/>
    </location>
</feature>
<evidence type="ECO:0000256" key="4">
    <source>
        <dbReference type="ARBA" id="ARBA00022692"/>
    </source>
</evidence>
<gene>
    <name evidence="11" type="primary">SLC25A1</name>
    <name evidence="11" type="ORF">SNAT2548_LOCUS31000</name>
</gene>
<evidence type="ECO:0000256" key="1">
    <source>
        <dbReference type="ARBA" id="ARBA00004225"/>
    </source>
</evidence>
<keyword evidence="6" id="KW-1133">Transmembrane helix</keyword>
<evidence type="ECO:0000256" key="7">
    <source>
        <dbReference type="ARBA" id="ARBA00023128"/>
    </source>
</evidence>
<protein>
    <submittedName>
        <fullName evidence="11">SLC25A1 protein</fullName>
    </submittedName>
</protein>
<name>A0A812U2E1_9DINO</name>
<dbReference type="InterPro" id="IPR018108">
    <property type="entry name" value="MCP_transmembrane"/>
</dbReference>
<evidence type="ECO:0000256" key="3">
    <source>
        <dbReference type="ARBA" id="ARBA00022448"/>
    </source>
</evidence>
<evidence type="ECO:0000256" key="9">
    <source>
        <dbReference type="PROSITE-ProRule" id="PRU00282"/>
    </source>
</evidence>
<dbReference type="GO" id="GO:0031966">
    <property type="term" value="C:mitochondrial membrane"/>
    <property type="evidence" value="ECO:0007669"/>
    <property type="project" value="UniProtKB-SubCell"/>
</dbReference>
<evidence type="ECO:0000256" key="8">
    <source>
        <dbReference type="ARBA" id="ARBA00023136"/>
    </source>
</evidence>
<dbReference type="PROSITE" id="PS50920">
    <property type="entry name" value="SOLCAR"/>
    <property type="match status" value="2"/>
</dbReference>
<dbReference type="PANTHER" id="PTHR45788:SF4">
    <property type="entry name" value="TRICARBOXYLATE TRANSPORT PROTEIN, MITOCHONDRIAL"/>
    <property type="match status" value="1"/>
</dbReference>
<evidence type="ECO:0000256" key="10">
    <source>
        <dbReference type="RuleBase" id="RU000488"/>
    </source>
</evidence>
<keyword evidence="5" id="KW-0677">Repeat</keyword>
<evidence type="ECO:0000313" key="11">
    <source>
        <dbReference type="EMBL" id="CAE7551909.1"/>
    </source>
</evidence>
<dbReference type="Gene3D" id="1.50.40.10">
    <property type="entry name" value="Mitochondrial carrier domain"/>
    <property type="match status" value="1"/>
</dbReference>
<dbReference type="InterPro" id="IPR023395">
    <property type="entry name" value="MCP_dom_sf"/>
</dbReference>
<comment type="similarity">
    <text evidence="2 10">Belongs to the mitochondrial carrier (TC 2.A.29) family.</text>
</comment>
<dbReference type="OrthoDB" id="44467at2759"/>
<dbReference type="InterPro" id="IPR049563">
    <property type="entry name" value="TXTP-like"/>
</dbReference>
<dbReference type="GO" id="GO:0006843">
    <property type="term" value="P:mitochondrial citrate transmembrane transport"/>
    <property type="evidence" value="ECO:0007669"/>
    <property type="project" value="TreeGrafter"/>
</dbReference>
<accession>A0A812U2E1</accession>
<dbReference type="AlphaFoldDB" id="A0A812U2E1"/>
<dbReference type="Proteomes" id="UP000604046">
    <property type="component" value="Unassembled WGS sequence"/>
</dbReference>
<dbReference type="SUPFAM" id="SSF103506">
    <property type="entry name" value="Mitochondrial carrier"/>
    <property type="match status" value="1"/>
</dbReference>
<evidence type="ECO:0000256" key="6">
    <source>
        <dbReference type="ARBA" id="ARBA00022989"/>
    </source>
</evidence>
<evidence type="ECO:0000256" key="5">
    <source>
        <dbReference type="ARBA" id="ARBA00022737"/>
    </source>
</evidence>
<dbReference type="EMBL" id="CAJNDS010002634">
    <property type="protein sequence ID" value="CAE7551909.1"/>
    <property type="molecule type" value="Genomic_DNA"/>
</dbReference>